<reference evidence="5 6" key="1">
    <citation type="submission" date="2018-07" db="EMBL/GenBank/DDBJ databases">
        <title>Comparative genomics of the Candidatus Parilichlamydiaceae reveals evidence of convergent evolution and genome reduction in the phylum Chlamydiae.</title>
        <authorList>
            <person name="Taylor-Brown A."/>
            <person name="Polkinghorne A."/>
        </authorList>
    </citation>
    <scope>NUCLEOTIDE SEQUENCE [LARGE SCALE GENOMIC DNA]</scope>
    <source>
        <strain evidence="5 6">Hat2</strain>
    </source>
</reference>
<dbReference type="InterPro" id="IPR050319">
    <property type="entry name" value="ABC_transp_ATP-bind"/>
</dbReference>
<keyword evidence="6" id="KW-1185">Reference proteome</keyword>
<comment type="caution">
    <text evidence="5">The sequence shown here is derived from an EMBL/GenBank/DDBJ whole genome shotgun (WGS) entry which is preliminary data.</text>
</comment>
<dbReference type="OrthoDB" id="9806285at2"/>
<evidence type="ECO:0000313" key="6">
    <source>
        <dbReference type="Proteomes" id="UP000253816"/>
    </source>
</evidence>
<evidence type="ECO:0000259" key="4">
    <source>
        <dbReference type="PROSITE" id="PS50893"/>
    </source>
</evidence>
<name>A0A369KFA4_9BACT</name>
<dbReference type="SUPFAM" id="SSF52540">
    <property type="entry name" value="P-loop containing nucleoside triphosphate hydrolases"/>
    <property type="match status" value="1"/>
</dbReference>
<dbReference type="EMBL" id="QQBG01000011">
    <property type="protein sequence ID" value="RDB31577.1"/>
    <property type="molecule type" value="Genomic_DNA"/>
</dbReference>
<evidence type="ECO:0000256" key="3">
    <source>
        <dbReference type="ARBA" id="ARBA00022840"/>
    </source>
</evidence>
<keyword evidence="2" id="KW-0547">Nucleotide-binding</keyword>
<proteinExistence type="predicted"/>
<dbReference type="GO" id="GO:0016887">
    <property type="term" value="F:ATP hydrolysis activity"/>
    <property type="evidence" value="ECO:0007669"/>
    <property type="project" value="InterPro"/>
</dbReference>
<sequence>MQQETIYSLKDVCKTYQPEGILALNHIHFEIYREEIFGLVGESGSGKSTCARVVSQLEEVDSGQCLFEGRDISNLSDEEMFSLRREIQFVFQDPCAALNPMHRILETLIEPLQLHADYLRLNASPMEQISELLEKVGLCSNVLSRFPHQFSGGQKHRIGLARALVLEPRLLVCDEPLSALDISIQAQIVNLLLDLRDNFSLTILIVAHDLLMMRYMCDRLGVMYGGTLVEVGPVHTVYDNPQHPYTQLLIDAIPIPNPEKQRKRVPKIVVPKYSLEKGNKETGCPFALRCPFAMDVCFAVRPTMTSLADGRSVACHLFPSSGS</sequence>
<keyword evidence="1" id="KW-0813">Transport</keyword>
<accession>A0A369KFA4</accession>
<dbReference type="Pfam" id="PF00005">
    <property type="entry name" value="ABC_tran"/>
    <property type="match status" value="1"/>
</dbReference>
<dbReference type="InterPro" id="IPR013563">
    <property type="entry name" value="Oligopep_ABC_C"/>
</dbReference>
<dbReference type="GO" id="GO:0005524">
    <property type="term" value="F:ATP binding"/>
    <property type="evidence" value="ECO:0007669"/>
    <property type="project" value="UniProtKB-KW"/>
</dbReference>
<dbReference type="GO" id="GO:0055085">
    <property type="term" value="P:transmembrane transport"/>
    <property type="evidence" value="ECO:0007669"/>
    <property type="project" value="UniProtKB-ARBA"/>
</dbReference>
<dbReference type="FunFam" id="3.40.50.300:FF:000016">
    <property type="entry name" value="Oligopeptide ABC transporter ATP-binding component"/>
    <property type="match status" value="1"/>
</dbReference>
<dbReference type="InterPro" id="IPR003593">
    <property type="entry name" value="AAA+_ATPase"/>
</dbReference>
<dbReference type="GO" id="GO:0015833">
    <property type="term" value="P:peptide transport"/>
    <property type="evidence" value="ECO:0007669"/>
    <property type="project" value="InterPro"/>
</dbReference>
<dbReference type="InterPro" id="IPR027417">
    <property type="entry name" value="P-loop_NTPase"/>
</dbReference>
<dbReference type="Proteomes" id="UP000253816">
    <property type="component" value="Unassembled WGS sequence"/>
</dbReference>
<dbReference type="SMART" id="SM00382">
    <property type="entry name" value="AAA"/>
    <property type="match status" value="1"/>
</dbReference>
<gene>
    <name evidence="5" type="ORF">HAT2_00316</name>
</gene>
<dbReference type="InterPro" id="IPR003439">
    <property type="entry name" value="ABC_transporter-like_ATP-bd"/>
</dbReference>
<keyword evidence="3 5" id="KW-0067">ATP-binding</keyword>
<dbReference type="AlphaFoldDB" id="A0A369KFA4"/>
<dbReference type="PROSITE" id="PS50893">
    <property type="entry name" value="ABC_TRANSPORTER_2"/>
    <property type="match status" value="1"/>
</dbReference>
<dbReference type="CDD" id="cd03257">
    <property type="entry name" value="ABC_NikE_OppD_transporters"/>
    <property type="match status" value="1"/>
</dbReference>
<organism evidence="5 6">
    <name type="scientific">Candidatus Similichlamydia laticola</name>
    <dbReference type="NCBI Taxonomy" id="2170265"/>
    <lineage>
        <taxon>Bacteria</taxon>
        <taxon>Pseudomonadati</taxon>
        <taxon>Chlamydiota</taxon>
        <taxon>Chlamydiia</taxon>
        <taxon>Parachlamydiales</taxon>
        <taxon>Candidatus Parilichlamydiaceae</taxon>
        <taxon>Candidatus Similichlamydia</taxon>
    </lineage>
</organism>
<feature type="domain" description="ABC transporter" evidence="4">
    <location>
        <begin position="7"/>
        <end position="250"/>
    </location>
</feature>
<dbReference type="RefSeq" id="WP_114544251.1">
    <property type="nucleotide sequence ID" value="NZ_QQBG01000011.1"/>
</dbReference>
<evidence type="ECO:0000256" key="1">
    <source>
        <dbReference type="ARBA" id="ARBA00022448"/>
    </source>
</evidence>
<dbReference type="Pfam" id="PF08352">
    <property type="entry name" value="oligo_HPY"/>
    <property type="match status" value="1"/>
</dbReference>
<dbReference type="NCBIfam" id="TIGR01727">
    <property type="entry name" value="oligo_HPY"/>
    <property type="match status" value="1"/>
</dbReference>
<dbReference type="Gene3D" id="3.40.50.300">
    <property type="entry name" value="P-loop containing nucleotide triphosphate hydrolases"/>
    <property type="match status" value="1"/>
</dbReference>
<dbReference type="PANTHER" id="PTHR43776">
    <property type="entry name" value="TRANSPORT ATP-BINDING PROTEIN"/>
    <property type="match status" value="1"/>
</dbReference>
<evidence type="ECO:0000256" key="2">
    <source>
        <dbReference type="ARBA" id="ARBA00022741"/>
    </source>
</evidence>
<evidence type="ECO:0000313" key="5">
    <source>
        <dbReference type="EMBL" id="RDB31577.1"/>
    </source>
</evidence>
<protein>
    <submittedName>
        <fullName evidence="5">Oligopeptide transport ATP-binding protein OppF</fullName>
    </submittedName>
</protein>